<keyword evidence="8" id="KW-1185">Reference proteome</keyword>
<dbReference type="InterPro" id="IPR009057">
    <property type="entry name" value="Homeodomain-like_sf"/>
</dbReference>
<proteinExistence type="predicted"/>
<dbReference type="PROSITE" id="PS50045">
    <property type="entry name" value="SIGMA54_INTERACT_4"/>
    <property type="match status" value="1"/>
</dbReference>
<dbReference type="InterPro" id="IPR025662">
    <property type="entry name" value="Sigma_54_int_dom_ATP-bd_1"/>
</dbReference>
<evidence type="ECO:0000256" key="2">
    <source>
        <dbReference type="ARBA" id="ARBA00022840"/>
    </source>
</evidence>
<dbReference type="Pfam" id="PF00158">
    <property type="entry name" value="Sigma54_activat"/>
    <property type="match status" value="1"/>
</dbReference>
<dbReference type="InterPro" id="IPR002197">
    <property type="entry name" value="HTH_Fis"/>
</dbReference>
<dbReference type="CDD" id="cd00009">
    <property type="entry name" value="AAA"/>
    <property type="match status" value="1"/>
</dbReference>
<dbReference type="Gene3D" id="3.40.50.300">
    <property type="entry name" value="P-loop containing nucleotide triphosphate hydrolases"/>
    <property type="match status" value="1"/>
</dbReference>
<keyword evidence="1" id="KW-0547">Nucleotide-binding</keyword>
<dbReference type="Gene3D" id="3.30.450.40">
    <property type="match status" value="1"/>
</dbReference>
<keyword evidence="3" id="KW-0805">Transcription regulation</keyword>
<evidence type="ECO:0000313" key="7">
    <source>
        <dbReference type="EMBL" id="BEQ13537.1"/>
    </source>
</evidence>
<dbReference type="KEGG" id="dmp:FAK_06030"/>
<evidence type="ECO:0000256" key="1">
    <source>
        <dbReference type="ARBA" id="ARBA00022741"/>
    </source>
</evidence>
<dbReference type="SMART" id="SM00065">
    <property type="entry name" value="GAF"/>
    <property type="match status" value="1"/>
</dbReference>
<dbReference type="EMBL" id="AP028679">
    <property type="protein sequence ID" value="BEQ13537.1"/>
    <property type="molecule type" value="Genomic_DNA"/>
</dbReference>
<dbReference type="InterPro" id="IPR002078">
    <property type="entry name" value="Sigma_54_int"/>
</dbReference>
<dbReference type="Proteomes" id="UP001366166">
    <property type="component" value="Chromosome"/>
</dbReference>
<dbReference type="SUPFAM" id="SSF52540">
    <property type="entry name" value="P-loop containing nucleoside triphosphate hydrolases"/>
    <property type="match status" value="1"/>
</dbReference>
<evidence type="ECO:0000259" key="6">
    <source>
        <dbReference type="PROSITE" id="PS50045"/>
    </source>
</evidence>
<dbReference type="GO" id="GO:0005524">
    <property type="term" value="F:ATP binding"/>
    <property type="evidence" value="ECO:0007669"/>
    <property type="project" value="UniProtKB-KW"/>
</dbReference>
<organism evidence="7 8">
    <name type="scientific">Desulfoferula mesophila</name>
    <dbReference type="NCBI Taxonomy" id="3058419"/>
    <lineage>
        <taxon>Bacteria</taxon>
        <taxon>Pseudomonadati</taxon>
        <taxon>Thermodesulfobacteriota</taxon>
        <taxon>Desulfarculia</taxon>
        <taxon>Desulfarculales</taxon>
        <taxon>Desulfarculaceae</taxon>
        <taxon>Desulfoferula</taxon>
    </lineage>
</organism>
<dbReference type="InterPro" id="IPR025943">
    <property type="entry name" value="Sigma_54_int_dom_ATP-bd_2"/>
</dbReference>
<dbReference type="SMART" id="SM00382">
    <property type="entry name" value="AAA"/>
    <property type="match status" value="1"/>
</dbReference>
<dbReference type="Gene3D" id="1.10.8.60">
    <property type="match status" value="1"/>
</dbReference>
<dbReference type="PANTHER" id="PTHR32071:SF57">
    <property type="entry name" value="C4-DICARBOXYLATE TRANSPORT TRANSCRIPTIONAL REGULATORY PROTEIN DCTD"/>
    <property type="match status" value="1"/>
</dbReference>
<dbReference type="PANTHER" id="PTHR32071">
    <property type="entry name" value="TRANSCRIPTIONAL REGULATORY PROTEIN"/>
    <property type="match status" value="1"/>
</dbReference>
<dbReference type="AlphaFoldDB" id="A0AAU9EAE3"/>
<name>A0AAU9EAE3_9BACT</name>
<accession>A0AAU9EAE3</accession>
<gene>
    <name evidence="7" type="primary">hyfR</name>
    <name evidence="7" type="ORF">FAK_06030</name>
</gene>
<dbReference type="InterPro" id="IPR003018">
    <property type="entry name" value="GAF"/>
</dbReference>
<dbReference type="InterPro" id="IPR003593">
    <property type="entry name" value="AAA+_ATPase"/>
</dbReference>
<evidence type="ECO:0000256" key="4">
    <source>
        <dbReference type="ARBA" id="ARBA00023125"/>
    </source>
</evidence>
<dbReference type="GO" id="GO:0006355">
    <property type="term" value="P:regulation of DNA-templated transcription"/>
    <property type="evidence" value="ECO:0007669"/>
    <property type="project" value="InterPro"/>
</dbReference>
<dbReference type="Pfam" id="PF02954">
    <property type="entry name" value="HTH_8"/>
    <property type="match status" value="1"/>
</dbReference>
<feature type="domain" description="Sigma-54 factor interaction" evidence="6">
    <location>
        <begin position="199"/>
        <end position="428"/>
    </location>
</feature>
<sequence length="518" mass="57967">MSRDTASRYRLLLEINNAIVKHTDRKTLFQALATEIRKIVPYDRISINIYDPHTKSLSYFSIAEGVSAQGLEDENRPLAKGAIAQEVIRSRRPLIIPDLNQRSYWASVRSLLQAGLTASMAFPLITRGRVLGTIHLSFIEKPADFAELGGFLAELADVVAVAVENMLAHTRLQELNKNLAQQKHYLLEETEDSYGPDSFFYASPKMAEVMRQAALMAASDASVLITGETGTGKEVVARHLHRESPRREALFVKVNCPALSAGLFESELFGHTKGAFTGAERQRVGRFEMAQGGSLLLDEIGELPLHLQAKLLHVLQDKRFERVGDSRTIEVNFRVIAATNRDLEDAVLQKQFRSDLFYRLNTVSLRLPPLRERREDIPLLIRRLTELQAGRTHREPPFYSPQAVEQLQQHSWPGNVRELKNLVKRLLILRPGKTISGAEIQKFLEPGQSLASVPPMTLAEVERQHIERVLAQTGGVLSGENGAAALLGVPRTTLQYRIKKHGINLTEIKRPTAAEPLN</sequence>
<dbReference type="PROSITE" id="PS00676">
    <property type="entry name" value="SIGMA54_INTERACT_2"/>
    <property type="match status" value="1"/>
</dbReference>
<dbReference type="InterPro" id="IPR025944">
    <property type="entry name" value="Sigma_54_int_dom_CS"/>
</dbReference>
<keyword evidence="5" id="KW-0804">Transcription</keyword>
<dbReference type="RefSeq" id="WP_338605258.1">
    <property type="nucleotide sequence ID" value="NZ_AP028679.1"/>
</dbReference>
<keyword evidence="2" id="KW-0067">ATP-binding</keyword>
<keyword evidence="4" id="KW-0238">DNA-binding</keyword>
<dbReference type="InterPro" id="IPR029016">
    <property type="entry name" value="GAF-like_dom_sf"/>
</dbReference>
<dbReference type="PROSITE" id="PS00675">
    <property type="entry name" value="SIGMA54_INTERACT_1"/>
    <property type="match status" value="1"/>
</dbReference>
<dbReference type="SUPFAM" id="SSF46689">
    <property type="entry name" value="Homeodomain-like"/>
    <property type="match status" value="1"/>
</dbReference>
<dbReference type="PROSITE" id="PS00688">
    <property type="entry name" value="SIGMA54_INTERACT_3"/>
    <property type="match status" value="1"/>
</dbReference>
<dbReference type="InterPro" id="IPR027417">
    <property type="entry name" value="P-loop_NTPase"/>
</dbReference>
<dbReference type="InterPro" id="IPR058031">
    <property type="entry name" value="AAA_lid_NorR"/>
</dbReference>
<reference evidence="8" key="1">
    <citation type="journal article" date="2023" name="Arch. Microbiol.">
        <title>Desulfoferula mesophilus gen. nov. sp. nov., a mesophilic sulfate-reducing bacterium isolated from a brackish lake sediment.</title>
        <authorList>
            <person name="Watanabe T."/>
            <person name="Yabe T."/>
            <person name="Tsuji J.M."/>
            <person name="Fukui M."/>
        </authorList>
    </citation>
    <scope>NUCLEOTIDE SEQUENCE [LARGE SCALE GENOMIC DNA]</scope>
    <source>
        <strain evidence="8">12FAK</strain>
    </source>
</reference>
<evidence type="ECO:0000256" key="5">
    <source>
        <dbReference type="ARBA" id="ARBA00023163"/>
    </source>
</evidence>
<dbReference type="FunFam" id="3.40.50.300:FF:000006">
    <property type="entry name" value="DNA-binding transcriptional regulator NtrC"/>
    <property type="match status" value="1"/>
</dbReference>
<dbReference type="Pfam" id="PF25601">
    <property type="entry name" value="AAA_lid_14"/>
    <property type="match status" value="1"/>
</dbReference>
<evidence type="ECO:0000313" key="8">
    <source>
        <dbReference type="Proteomes" id="UP001366166"/>
    </source>
</evidence>
<dbReference type="Gene3D" id="1.10.10.60">
    <property type="entry name" value="Homeodomain-like"/>
    <property type="match status" value="1"/>
</dbReference>
<dbReference type="SUPFAM" id="SSF55781">
    <property type="entry name" value="GAF domain-like"/>
    <property type="match status" value="1"/>
</dbReference>
<dbReference type="GO" id="GO:0043565">
    <property type="term" value="F:sequence-specific DNA binding"/>
    <property type="evidence" value="ECO:0007669"/>
    <property type="project" value="InterPro"/>
</dbReference>
<evidence type="ECO:0000256" key="3">
    <source>
        <dbReference type="ARBA" id="ARBA00023015"/>
    </source>
</evidence>
<protein>
    <submittedName>
        <fullName evidence="7">Hydrogenase</fullName>
    </submittedName>
</protein>
<dbReference type="Pfam" id="PF13185">
    <property type="entry name" value="GAF_2"/>
    <property type="match status" value="1"/>
</dbReference>